<keyword evidence="3 5" id="KW-0238">DNA-binding</keyword>
<evidence type="ECO:0000259" key="7">
    <source>
        <dbReference type="PROSITE" id="PS50977"/>
    </source>
</evidence>
<dbReference type="RefSeq" id="WP_344891347.1">
    <property type="nucleotide sequence ID" value="NZ_BAABAS010000004.1"/>
</dbReference>
<comment type="caution">
    <text evidence="8">The sequence shown here is derived from an EMBL/GenBank/DDBJ whole genome shotgun (WGS) entry which is preliminary data.</text>
</comment>
<dbReference type="InterPro" id="IPR039538">
    <property type="entry name" value="BetI_C"/>
</dbReference>
<dbReference type="Pfam" id="PF13977">
    <property type="entry name" value="TetR_C_6"/>
    <property type="match status" value="1"/>
</dbReference>
<dbReference type="InterPro" id="IPR036271">
    <property type="entry name" value="Tet_transcr_reg_TetR-rel_C_sf"/>
</dbReference>
<keyword evidence="1" id="KW-0678">Repressor</keyword>
<name>A0ABP8BUR8_9ACTN</name>
<evidence type="ECO:0000256" key="6">
    <source>
        <dbReference type="SAM" id="MobiDB-lite"/>
    </source>
</evidence>
<feature type="domain" description="HTH tetR-type" evidence="7">
    <location>
        <begin position="6"/>
        <end position="66"/>
    </location>
</feature>
<dbReference type="EMBL" id="BAABAS010000004">
    <property type="protein sequence ID" value="GAA4226884.1"/>
    <property type="molecule type" value="Genomic_DNA"/>
</dbReference>
<dbReference type="PANTHER" id="PTHR30055">
    <property type="entry name" value="HTH-TYPE TRANSCRIPTIONAL REGULATOR RUTR"/>
    <property type="match status" value="1"/>
</dbReference>
<organism evidence="8 9">
    <name type="scientific">Actinomadura meridiana</name>
    <dbReference type="NCBI Taxonomy" id="559626"/>
    <lineage>
        <taxon>Bacteria</taxon>
        <taxon>Bacillati</taxon>
        <taxon>Actinomycetota</taxon>
        <taxon>Actinomycetes</taxon>
        <taxon>Streptosporangiales</taxon>
        <taxon>Thermomonosporaceae</taxon>
        <taxon>Actinomadura</taxon>
    </lineage>
</organism>
<evidence type="ECO:0000313" key="9">
    <source>
        <dbReference type="Proteomes" id="UP001501710"/>
    </source>
</evidence>
<accession>A0ABP8BUR8</accession>
<keyword evidence="4" id="KW-0804">Transcription</keyword>
<evidence type="ECO:0000256" key="5">
    <source>
        <dbReference type="PROSITE-ProRule" id="PRU00335"/>
    </source>
</evidence>
<dbReference type="InterPro" id="IPR001647">
    <property type="entry name" value="HTH_TetR"/>
</dbReference>
<dbReference type="Pfam" id="PF00440">
    <property type="entry name" value="TetR_N"/>
    <property type="match status" value="1"/>
</dbReference>
<evidence type="ECO:0000256" key="4">
    <source>
        <dbReference type="ARBA" id="ARBA00023163"/>
    </source>
</evidence>
<dbReference type="SUPFAM" id="SSF46689">
    <property type="entry name" value="Homeodomain-like"/>
    <property type="match status" value="1"/>
</dbReference>
<dbReference type="InterPro" id="IPR009057">
    <property type="entry name" value="Homeodomain-like_sf"/>
</dbReference>
<dbReference type="PROSITE" id="PS50977">
    <property type="entry name" value="HTH_TETR_2"/>
    <property type="match status" value="1"/>
</dbReference>
<feature type="compositionally biased region" description="Acidic residues" evidence="6">
    <location>
        <begin position="207"/>
        <end position="220"/>
    </location>
</feature>
<dbReference type="Gene3D" id="1.10.357.10">
    <property type="entry name" value="Tetracycline Repressor, domain 2"/>
    <property type="match status" value="1"/>
</dbReference>
<feature type="region of interest" description="Disordered" evidence="6">
    <location>
        <begin position="181"/>
        <end position="220"/>
    </location>
</feature>
<dbReference type="Proteomes" id="UP001501710">
    <property type="component" value="Unassembled WGS sequence"/>
</dbReference>
<proteinExistence type="predicted"/>
<protein>
    <submittedName>
        <fullName evidence="8">TetR/AcrR family transcriptional regulator</fullName>
    </submittedName>
</protein>
<evidence type="ECO:0000256" key="1">
    <source>
        <dbReference type="ARBA" id="ARBA00022491"/>
    </source>
</evidence>
<evidence type="ECO:0000256" key="2">
    <source>
        <dbReference type="ARBA" id="ARBA00023015"/>
    </source>
</evidence>
<gene>
    <name evidence="8" type="ORF">GCM10022254_13170</name>
</gene>
<reference evidence="9" key="1">
    <citation type="journal article" date="2019" name="Int. J. Syst. Evol. Microbiol.">
        <title>The Global Catalogue of Microorganisms (GCM) 10K type strain sequencing project: providing services to taxonomists for standard genome sequencing and annotation.</title>
        <authorList>
            <consortium name="The Broad Institute Genomics Platform"/>
            <consortium name="The Broad Institute Genome Sequencing Center for Infectious Disease"/>
            <person name="Wu L."/>
            <person name="Ma J."/>
        </authorList>
    </citation>
    <scope>NUCLEOTIDE SEQUENCE [LARGE SCALE GENOMIC DNA]</scope>
    <source>
        <strain evidence="9">JCM 17440</strain>
    </source>
</reference>
<dbReference type="SUPFAM" id="SSF48498">
    <property type="entry name" value="Tetracyclin repressor-like, C-terminal domain"/>
    <property type="match status" value="1"/>
</dbReference>
<dbReference type="InterPro" id="IPR050109">
    <property type="entry name" value="HTH-type_TetR-like_transc_reg"/>
</dbReference>
<feature type="DNA-binding region" description="H-T-H motif" evidence="5">
    <location>
        <begin position="29"/>
        <end position="48"/>
    </location>
</feature>
<evidence type="ECO:0000256" key="3">
    <source>
        <dbReference type="ARBA" id="ARBA00023125"/>
    </source>
</evidence>
<evidence type="ECO:0000313" key="8">
    <source>
        <dbReference type="EMBL" id="GAA4226884.1"/>
    </source>
</evidence>
<keyword evidence="2" id="KW-0805">Transcription regulation</keyword>
<dbReference type="PANTHER" id="PTHR30055:SF234">
    <property type="entry name" value="HTH-TYPE TRANSCRIPTIONAL REGULATOR BETI"/>
    <property type="match status" value="1"/>
</dbReference>
<keyword evidence="9" id="KW-1185">Reference proteome</keyword>
<sequence>MADDEVPTRIRLLEAAVEVMAESGWAGVTSRVVAERARANNALVHYYFGSVDALRRAAVMHAVEKELQGPVEAVLRAEDVLDGVEEAIRGLVERGPGSVGQRVLVEALMQGLHDAELREQSLVQVRMFREALAARLAEAQAAGRLRADADPAGLAVVIGALIDGLLLHVLMDPDTDAGGSASGLIALLRPTGPPGPVGPPNTRADEHDDDERGEDDDHAS</sequence>